<dbReference type="EMBL" id="HBIX01028021">
    <property type="protein sequence ID" value="CAE0726153.1"/>
    <property type="molecule type" value="Transcribed_RNA"/>
</dbReference>
<protein>
    <recommendedName>
        <fullName evidence="4">tRNA(Phe) (4-demethylwyosine(37)-C(7)) aminocarboxypropyltransferase</fullName>
    </recommendedName>
</protein>
<dbReference type="Gene3D" id="3.40.50.150">
    <property type="entry name" value="Vaccinia Virus protein VP39"/>
    <property type="match status" value="1"/>
</dbReference>
<feature type="region of interest" description="Disordered" evidence="1">
    <location>
        <begin position="1"/>
        <end position="24"/>
    </location>
</feature>
<feature type="compositionally biased region" description="Basic and acidic residues" evidence="1">
    <location>
        <begin position="207"/>
        <end position="223"/>
    </location>
</feature>
<feature type="compositionally biased region" description="Basic and acidic residues" evidence="1">
    <location>
        <begin position="191"/>
        <end position="200"/>
    </location>
</feature>
<dbReference type="AlphaFoldDB" id="A0A7S4ENX1"/>
<evidence type="ECO:0008006" key="4">
    <source>
        <dbReference type="Google" id="ProtNLM"/>
    </source>
</evidence>
<keyword evidence="2" id="KW-0812">Transmembrane</keyword>
<keyword evidence="2" id="KW-1133">Transmembrane helix</keyword>
<feature type="region of interest" description="Disordered" evidence="1">
    <location>
        <begin position="77"/>
        <end position="108"/>
    </location>
</feature>
<feature type="region of interest" description="Disordered" evidence="1">
    <location>
        <begin position="138"/>
        <end position="237"/>
    </location>
</feature>
<feature type="transmembrane region" description="Helical" evidence="2">
    <location>
        <begin position="33"/>
        <end position="54"/>
    </location>
</feature>
<dbReference type="SUPFAM" id="SSF53335">
    <property type="entry name" value="S-adenosyl-L-methionine-dependent methyltransferases"/>
    <property type="match status" value="1"/>
</dbReference>
<accession>A0A7S4ENX1</accession>
<feature type="compositionally biased region" description="Basic and acidic residues" evidence="1">
    <location>
        <begin position="154"/>
        <end position="178"/>
    </location>
</feature>
<evidence type="ECO:0000256" key="2">
    <source>
        <dbReference type="SAM" id="Phobius"/>
    </source>
</evidence>
<sequence length="623" mass="69114">MVSVRRKGNKTTPGFPLRRKGRRGGFNSEKEKVGLIAAGLCICLFVAFLYNVAFSESSGEPRAMLESLRRTKRHPVLMETTEDGDADGDPNGKGSTDPNHPPITHKRRIVPMGDGMNAIALDIVSTLDCASVFAEAGKPRKSQLPYPIDDELSGDSRDHQQHQQRDNGRRRLQQHGDDGGFLDFGGGGKSALEKQQKNEGGDDSDPEERWGDQSGDARARDNINDDADADADPVKDKYIDDDDYHYYNYLDPSAKYLFCLAASESAPETVTDQIACDAGNKKRRTLLDLWSAARAQMSQDLLLSVLDIAREQNVSILGKNYNIWTPKKDEGSKFMVTVSLNSDKDVDNGGLHGLEEALGPGKVFVDVGSCLGLTCLVINNKYPGTKIVSIEPASPNWLLQEINLRCNLPKKEFKKIKVVLAGVGTNTDDEDDLMAKLMWRPTSTTSTRSWTPADERKPGEIELLVRLRKLKSILAEADVLPTPTQHLDVMNLDCQGCEYNLIPALTEEEYEEIPTVIGHAHWGYIKPNKLPSSERGRITHQRLCQHENIARHALECCAFPDLPVKSSIPGEVLQNHDAKNSESTVSDVIADKLCDGFSVWAKDHYLNDIPDDFNWFELSSQGR</sequence>
<organism evidence="3">
    <name type="scientific">Pseudo-nitzschia australis</name>
    <dbReference type="NCBI Taxonomy" id="44445"/>
    <lineage>
        <taxon>Eukaryota</taxon>
        <taxon>Sar</taxon>
        <taxon>Stramenopiles</taxon>
        <taxon>Ochrophyta</taxon>
        <taxon>Bacillariophyta</taxon>
        <taxon>Bacillariophyceae</taxon>
        <taxon>Bacillariophycidae</taxon>
        <taxon>Bacillariales</taxon>
        <taxon>Bacillariaceae</taxon>
        <taxon>Pseudo-nitzschia</taxon>
    </lineage>
</organism>
<evidence type="ECO:0000313" key="3">
    <source>
        <dbReference type="EMBL" id="CAE0726153.1"/>
    </source>
</evidence>
<gene>
    <name evidence="3" type="ORF">PAUS00366_LOCUS18910</name>
</gene>
<evidence type="ECO:0000256" key="1">
    <source>
        <dbReference type="SAM" id="MobiDB-lite"/>
    </source>
</evidence>
<keyword evidence="2" id="KW-0472">Membrane</keyword>
<proteinExistence type="predicted"/>
<name>A0A7S4ENX1_9STRA</name>
<dbReference type="InterPro" id="IPR029063">
    <property type="entry name" value="SAM-dependent_MTases_sf"/>
</dbReference>
<reference evidence="3" key="1">
    <citation type="submission" date="2021-01" db="EMBL/GenBank/DDBJ databases">
        <authorList>
            <person name="Corre E."/>
            <person name="Pelletier E."/>
            <person name="Niang G."/>
            <person name="Scheremetjew M."/>
            <person name="Finn R."/>
            <person name="Kale V."/>
            <person name="Holt S."/>
            <person name="Cochrane G."/>
            <person name="Meng A."/>
            <person name="Brown T."/>
            <person name="Cohen L."/>
        </authorList>
    </citation>
    <scope>NUCLEOTIDE SEQUENCE</scope>
    <source>
        <strain evidence="3">10249 10 AB</strain>
    </source>
</reference>